<keyword evidence="2" id="KW-1185">Reference proteome</keyword>
<dbReference type="OrthoDB" id="8830751at2759"/>
<dbReference type="Proteomes" id="UP000437017">
    <property type="component" value="Unassembled WGS sequence"/>
</dbReference>
<evidence type="ECO:0000313" key="1">
    <source>
        <dbReference type="EMBL" id="KAB0338444.1"/>
    </source>
</evidence>
<organism evidence="1 2">
    <name type="scientific">Balaenoptera physalus</name>
    <name type="common">Fin whale</name>
    <name type="synonym">Balaena physalus</name>
    <dbReference type="NCBI Taxonomy" id="9770"/>
    <lineage>
        <taxon>Eukaryota</taxon>
        <taxon>Metazoa</taxon>
        <taxon>Chordata</taxon>
        <taxon>Craniata</taxon>
        <taxon>Vertebrata</taxon>
        <taxon>Euteleostomi</taxon>
        <taxon>Mammalia</taxon>
        <taxon>Eutheria</taxon>
        <taxon>Laurasiatheria</taxon>
        <taxon>Artiodactyla</taxon>
        <taxon>Whippomorpha</taxon>
        <taxon>Cetacea</taxon>
        <taxon>Mysticeti</taxon>
        <taxon>Balaenopteridae</taxon>
        <taxon>Balaenoptera</taxon>
    </lineage>
</organism>
<reference evidence="1 2" key="1">
    <citation type="journal article" date="2019" name="PLoS ONE">
        <title>Genomic analyses reveal an absence of contemporary introgressive admixture between fin whales and blue whales, despite known hybrids.</title>
        <authorList>
            <person name="Westbury M.V."/>
            <person name="Petersen B."/>
            <person name="Lorenzen E.D."/>
        </authorList>
    </citation>
    <scope>NUCLEOTIDE SEQUENCE [LARGE SCALE GENOMIC DNA]</scope>
    <source>
        <strain evidence="1">FinWhale-01</strain>
    </source>
</reference>
<sequence length="120" mass="13285">PRATKQVAHMQDIRCVVVEDGALHANALLGAYTPIVCENSSANGLVGGKMVNLGLWDKKLDKKIMTDYTSHPICKQMYSSFAFPFGILNVTPFPNTLIISVETKHDLRNDKDLIGKLKEK</sequence>
<comment type="caution">
    <text evidence="1">The sequence shown here is derived from an EMBL/GenBank/DDBJ whole genome shotgun (WGS) entry which is preliminary data.</text>
</comment>
<accession>A0A643ATZ2</accession>
<evidence type="ECO:0000313" key="2">
    <source>
        <dbReference type="Proteomes" id="UP000437017"/>
    </source>
</evidence>
<protein>
    <submittedName>
        <fullName evidence="1">Uncharacterized protein</fullName>
    </submittedName>
</protein>
<proteinExistence type="predicted"/>
<gene>
    <name evidence="1" type="ORF">E2I00_007452</name>
</gene>
<dbReference type="EMBL" id="SGJD01043888">
    <property type="protein sequence ID" value="KAB0338444.1"/>
    <property type="molecule type" value="Genomic_DNA"/>
</dbReference>
<name>A0A643ATZ2_BALPH</name>
<dbReference type="AlphaFoldDB" id="A0A643ATZ2"/>
<feature type="non-terminal residue" evidence="1">
    <location>
        <position position="1"/>
    </location>
</feature>